<feature type="compositionally biased region" description="Polar residues" evidence="1">
    <location>
        <begin position="336"/>
        <end position="348"/>
    </location>
</feature>
<dbReference type="EMBL" id="JAEVFJ010000008">
    <property type="protein sequence ID" value="KAH8102923.1"/>
    <property type="molecule type" value="Genomic_DNA"/>
</dbReference>
<dbReference type="InterPro" id="IPR055429">
    <property type="entry name" value="TRAPPC13_M"/>
</dbReference>
<reference evidence="4" key="1">
    <citation type="journal article" date="2021" name="New Phytol.">
        <title>Evolutionary innovations through gain and loss of genes in the ectomycorrhizal Boletales.</title>
        <authorList>
            <person name="Wu G."/>
            <person name="Miyauchi S."/>
            <person name="Morin E."/>
            <person name="Kuo A."/>
            <person name="Drula E."/>
            <person name="Varga T."/>
            <person name="Kohler A."/>
            <person name="Feng B."/>
            <person name="Cao Y."/>
            <person name="Lipzen A."/>
            <person name="Daum C."/>
            <person name="Hundley H."/>
            <person name="Pangilinan J."/>
            <person name="Johnson J."/>
            <person name="Barry K."/>
            <person name="LaButti K."/>
            <person name="Ng V."/>
            <person name="Ahrendt S."/>
            <person name="Min B."/>
            <person name="Choi I.G."/>
            <person name="Park H."/>
            <person name="Plett J.M."/>
            <person name="Magnuson J."/>
            <person name="Spatafora J.W."/>
            <person name="Nagy L.G."/>
            <person name="Henrissat B."/>
            <person name="Grigoriev I.V."/>
            <person name="Yang Z.L."/>
            <person name="Xu J."/>
            <person name="Martin F.M."/>
        </authorList>
    </citation>
    <scope>NUCLEOTIDE SEQUENCE</scope>
    <source>
        <strain evidence="4">KKN 215</strain>
    </source>
</reference>
<feature type="region of interest" description="Disordered" evidence="1">
    <location>
        <begin position="318"/>
        <end position="407"/>
    </location>
</feature>
<dbReference type="PANTHER" id="PTHR13134">
    <property type="entry name" value="TRAFFICKING PROTEIN PARTICLE COMPLEX SUBUNIT 13"/>
    <property type="match status" value="1"/>
</dbReference>
<dbReference type="Proteomes" id="UP000813824">
    <property type="component" value="Unassembled WGS sequence"/>
</dbReference>
<evidence type="ECO:0000313" key="5">
    <source>
        <dbReference type="Proteomes" id="UP000813824"/>
    </source>
</evidence>
<organism evidence="4 5">
    <name type="scientific">Cristinia sonorae</name>
    <dbReference type="NCBI Taxonomy" id="1940300"/>
    <lineage>
        <taxon>Eukaryota</taxon>
        <taxon>Fungi</taxon>
        <taxon>Dikarya</taxon>
        <taxon>Basidiomycota</taxon>
        <taxon>Agaricomycotina</taxon>
        <taxon>Agaricomycetes</taxon>
        <taxon>Agaricomycetidae</taxon>
        <taxon>Agaricales</taxon>
        <taxon>Pleurotineae</taxon>
        <taxon>Stephanosporaceae</taxon>
        <taxon>Cristinia</taxon>
    </lineage>
</organism>
<feature type="domain" description="Trafficking protein particle complex subunit 13 middle" evidence="3">
    <location>
        <begin position="177"/>
        <end position="309"/>
    </location>
</feature>
<gene>
    <name evidence="4" type="ORF">BXZ70DRAFT_999173</name>
</gene>
<feature type="region of interest" description="Disordered" evidence="1">
    <location>
        <begin position="589"/>
        <end position="622"/>
    </location>
</feature>
<evidence type="ECO:0000313" key="4">
    <source>
        <dbReference type="EMBL" id="KAH8102923.1"/>
    </source>
</evidence>
<dbReference type="InterPro" id="IPR010378">
    <property type="entry name" value="TRAPPC13"/>
</dbReference>
<dbReference type="PANTHER" id="PTHR13134:SF3">
    <property type="entry name" value="TRAFFICKING PROTEIN PARTICLE COMPLEX SUBUNIT 13"/>
    <property type="match status" value="1"/>
</dbReference>
<feature type="region of interest" description="Disordered" evidence="1">
    <location>
        <begin position="468"/>
        <end position="508"/>
    </location>
</feature>
<evidence type="ECO:0000256" key="1">
    <source>
        <dbReference type="SAM" id="MobiDB-lite"/>
    </source>
</evidence>
<feature type="compositionally biased region" description="Low complexity" evidence="1">
    <location>
        <begin position="349"/>
        <end position="361"/>
    </location>
</feature>
<dbReference type="GO" id="GO:1990072">
    <property type="term" value="C:TRAPPIII protein complex"/>
    <property type="evidence" value="ECO:0007669"/>
    <property type="project" value="TreeGrafter"/>
</dbReference>
<evidence type="ECO:0000259" key="3">
    <source>
        <dbReference type="Pfam" id="PF23647"/>
    </source>
</evidence>
<dbReference type="InterPro" id="IPR055427">
    <property type="entry name" value="TRAPPC13_N"/>
</dbReference>
<sequence length="707" mass="75785">MAASDAQSHLVSLKVMRISRPALTTAWEPFYSSSPSFSSHSTASIMSLQTKSPLPGNPNTLRDLTHVTEVLMLPAAFGAIQLGETFSGCIAVNNDSKAWDVEGVHLRVEMQTSTAKVVLAESGGPTYRLAAADTMEDVVHYEIKELGQHVLACTVSYSVPDHVRRERPHSEPVTNPLSVKTKVHTSRSPSALLSPREREKVFLELHVQNLTQESMWLSKVHFECTDSWVSEDINGDQDGVSLFSGPVALIQPQDLRQYIYVLTPKSIPKFPHTLVPGSSIPLGRLHLEWRSSFGEPGRLSTSMLSRKIPPVEALIQQPPIAAPPPKQASAVPPYLQRSNTVGSGPQRAQSPQQSSVTPPVSAGSTPAPYRPDSPYRHRAATAGSQHSVVNRVQSPAPPSPFTATRRPGEDVEVDLIVKSIPRDTIRIDNPFKIGFTITVSAPIPPPPSGQRRKQRQLLLVIQHVEPPCPGPSTITTQVQPVAPGSWSPRLPSSGFSTPSPYGTPFRGDFQDSLAQKLLTASPRRSHADTGGDGGDTDSDDGGDETPAVRSNGGSAITSLPAPFSTADSGEKKQDVVHLGSSAVILPPIRLVAPKEPGAPGDGDAATSGHDRGSSVSTITTQSEADSELEVLVGGGRAVQVVASQDFELQYLPVRTGFVAVGGLRALLIADQLLDADDVDTTRLQNSGQEKVRTLRNWDVVAELWVPS</sequence>
<protein>
    <submittedName>
        <fullName evidence="4">DUF974-domain-containing protein</fullName>
    </submittedName>
</protein>
<dbReference type="Pfam" id="PF23647">
    <property type="entry name" value="TRAPPC13_M"/>
    <property type="match status" value="1"/>
</dbReference>
<evidence type="ECO:0000259" key="2">
    <source>
        <dbReference type="Pfam" id="PF06159"/>
    </source>
</evidence>
<feature type="domain" description="Trafficking protein particle complex subunit 13 N-terminal" evidence="2">
    <location>
        <begin position="9"/>
        <end position="159"/>
    </location>
</feature>
<accession>A0A8K0XS13</accession>
<dbReference type="AlphaFoldDB" id="A0A8K0XS13"/>
<name>A0A8K0XS13_9AGAR</name>
<proteinExistence type="predicted"/>
<feature type="compositionally biased region" description="Acidic residues" evidence="1">
    <location>
        <begin position="534"/>
        <end position="543"/>
    </location>
</feature>
<keyword evidence="5" id="KW-1185">Reference proteome</keyword>
<feature type="compositionally biased region" description="Polar residues" evidence="1">
    <location>
        <begin position="382"/>
        <end position="393"/>
    </location>
</feature>
<comment type="caution">
    <text evidence="4">The sequence shown here is derived from an EMBL/GenBank/DDBJ whole genome shotgun (WGS) entry which is preliminary data.</text>
</comment>
<dbReference type="OrthoDB" id="10250284at2759"/>
<feature type="compositionally biased region" description="Polar residues" evidence="1">
    <location>
        <begin position="613"/>
        <end position="622"/>
    </location>
</feature>
<dbReference type="Pfam" id="PF06159">
    <property type="entry name" value="TRAPPC13_N"/>
    <property type="match status" value="1"/>
</dbReference>
<feature type="region of interest" description="Disordered" evidence="1">
    <location>
        <begin position="520"/>
        <end position="572"/>
    </location>
</feature>